<dbReference type="Proteomes" id="UP000321379">
    <property type="component" value="Unassembled WGS sequence"/>
</dbReference>
<dbReference type="Pfam" id="PF17479">
    <property type="entry name" value="DUF3048_C"/>
    <property type="match status" value="1"/>
</dbReference>
<feature type="compositionally biased region" description="Polar residues" evidence="1">
    <location>
        <begin position="38"/>
        <end position="52"/>
    </location>
</feature>
<evidence type="ECO:0000313" key="5">
    <source>
        <dbReference type="Proteomes" id="UP000321379"/>
    </source>
</evidence>
<keyword evidence="5" id="KW-1185">Reference proteome</keyword>
<organism evidence="4 5">
    <name type="scientific">Lacisediminihabitans profunda</name>
    <dbReference type="NCBI Taxonomy" id="2594790"/>
    <lineage>
        <taxon>Bacteria</taxon>
        <taxon>Bacillati</taxon>
        <taxon>Actinomycetota</taxon>
        <taxon>Actinomycetes</taxon>
        <taxon>Micrococcales</taxon>
        <taxon>Microbacteriaceae</taxon>
        <taxon>Lacisediminihabitans</taxon>
    </lineage>
</organism>
<feature type="domain" description="DUF3048" evidence="3">
    <location>
        <begin position="233"/>
        <end position="339"/>
    </location>
</feature>
<feature type="region of interest" description="Disordered" evidence="1">
    <location>
        <begin position="33"/>
        <end position="65"/>
    </location>
</feature>
<evidence type="ECO:0000259" key="2">
    <source>
        <dbReference type="Pfam" id="PF11258"/>
    </source>
</evidence>
<feature type="domain" description="DUF3048" evidence="2">
    <location>
        <begin position="71"/>
        <end position="199"/>
    </location>
</feature>
<reference evidence="4 5" key="1">
    <citation type="submission" date="2019-08" db="EMBL/GenBank/DDBJ databases">
        <title>Bacterial whole genome sequence for Glaciihabitans sp. CHu50b-6-2.</title>
        <authorList>
            <person name="Jin L."/>
        </authorList>
    </citation>
    <scope>NUCLEOTIDE SEQUENCE [LARGE SCALE GENOMIC DNA]</scope>
    <source>
        <strain evidence="4 5">CHu50b-6-2</strain>
    </source>
</reference>
<sequence length="354" mass="36639">MAVGHTSARTRARTRSLLVVTLAVGLVLSTAGCAPEKSTPSHAPSPSFSSGYHTPPATAIAPLRGTTVPAGSLDHASIAAKIDNHPAARPQVGLESTDIVYQELVEGGLTRYVAVWQSTIPDLLGPVRSIRPMDPDIVSPLGGIICYSGGQQRFVDLMRKTPVYNAIHGQPDTASTFFRTPTRAAPHNVLVKAKELLAQHASIPAPAQQFAFSLDVPSSTAAKDGARTAAINYAFSGVTNGSWTWDAAKGAFLRSQGSGPDLDGAGAQLSATNVVVIRVTVTDDHDVPKTNLIGSGEAWISSGGGTVHATWSKASATDPIRLIDGTGATVRLAAGNTWIELVPSAGSVSFVAPA</sequence>
<protein>
    <submittedName>
        <fullName evidence="4">DUF3048 domain-containing protein</fullName>
    </submittedName>
</protein>
<accession>A0A5C8UVK9</accession>
<evidence type="ECO:0000256" key="1">
    <source>
        <dbReference type="SAM" id="MobiDB-lite"/>
    </source>
</evidence>
<dbReference type="Gene3D" id="3.50.90.10">
    <property type="entry name" value="YerB-like"/>
    <property type="match status" value="1"/>
</dbReference>
<dbReference type="SUPFAM" id="SSF159774">
    <property type="entry name" value="YerB-like"/>
    <property type="match status" value="1"/>
</dbReference>
<evidence type="ECO:0000259" key="3">
    <source>
        <dbReference type="Pfam" id="PF17479"/>
    </source>
</evidence>
<dbReference type="InterPro" id="IPR023158">
    <property type="entry name" value="YerB-like_sf"/>
</dbReference>
<dbReference type="Pfam" id="PF11258">
    <property type="entry name" value="DUF3048"/>
    <property type="match status" value="1"/>
</dbReference>
<name>A0A5C8UVK9_9MICO</name>
<dbReference type="InterPro" id="IPR021416">
    <property type="entry name" value="DUF3048_N"/>
</dbReference>
<dbReference type="EMBL" id="VRMG01000002">
    <property type="protein sequence ID" value="TXN32714.1"/>
    <property type="molecule type" value="Genomic_DNA"/>
</dbReference>
<dbReference type="InterPro" id="IPR035328">
    <property type="entry name" value="DUF3048_C"/>
</dbReference>
<gene>
    <name evidence="4" type="ORF">FVP33_01170</name>
</gene>
<evidence type="ECO:0000313" key="4">
    <source>
        <dbReference type="EMBL" id="TXN32714.1"/>
    </source>
</evidence>
<dbReference type="AlphaFoldDB" id="A0A5C8UVK9"/>
<comment type="caution">
    <text evidence="4">The sequence shown here is derived from an EMBL/GenBank/DDBJ whole genome shotgun (WGS) entry which is preliminary data.</text>
</comment>
<proteinExistence type="predicted"/>